<comment type="caution">
    <text evidence="3">The sequence shown here is derived from an EMBL/GenBank/DDBJ whole genome shotgun (WGS) entry which is preliminary data.</text>
</comment>
<dbReference type="InterPro" id="IPR015655">
    <property type="entry name" value="PP2C"/>
</dbReference>
<name>A0A225DCL4_9BACT</name>
<proteinExistence type="predicted"/>
<feature type="domain" description="PPM-type phosphatase" evidence="2">
    <location>
        <begin position="4"/>
        <end position="246"/>
    </location>
</feature>
<keyword evidence="1" id="KW-0812">Transmembrane</keyword>
<dbReference type="InterPro" id="IPR001932">
    <property type="entry name" value="PPM-type_phosphatase-like_dom"/>
</dbReference>
<dbReference type="SMART" id="SM00331">
    <property type="entry name" value="PP2C_SIG"/>
    <property type="match status" value="1"/>
</dbReference>
<dbReference type="SUPFAM" id="SSF81606">
    <property type="entry name" value="PP2C-like"/>
    <property type="match status" value="1"/>
</dbReference>
<keyword evidence="1" id="KW-0472">Membrane</keyword>
<gene>
    <name evidence="3" type="ORF">FRUB_09711</name>
</gene>
<dbReference type="Proteomes" id="UP000214646">
    <property type="component" value="Unassembled WGS sequence"/>
</dbReference>
<dbReference type="AlphaFoldDB" id="A0A225DCL4"/>
<feature type="transmembrane region" description="Helical" evidence="1">
    <location>
        <begin position="276"/>
        <end position="299"/>
    </location>
</feature>
<evidence type="ECO:0000259" key="2">
    <source>
        <dbReference type="PROSITE" id="PS51746"/>
    </source>
</evidence>
<dbReference type="PANTHER" id="PTHR47992">
    <property type="entry name" value="PROTEIN PHOSPHATASE"/>
    <property type="match status" value="1"/>
</dbReference>
<evidence type="ECO:0000256" key="1">
    <source>
        <dbReference type="SAM" id="Phobius"/>
    </source>
</evidence>
<dbReference type="PROSITE" id="PS51746">
    <property type="entry name" value="PPM_2"/>
    <property type="match status" value="1"/>
</dbReference>
<dbReference type="SMART" id="SM00332">
    <property type="entry name" value="PP2Cc"/>
    <property type="match status" value="1"/>
</dbReference>
<reference evidence="4" key="1">
    <citation type="submission" date="2017-06" db="EMBL/GenBank/DDBJ databases">
        <title>Genome analysis of Fimbriiglobus ruber SP5, the first member of the order Planctomycetales with confirmed chitinolytic capability.</title>
        <authorList>
            <person name="Ravin N.V."/>
            <person name="Rakitin A.L."/>
            <person name="Ivanova A.A."/>
            <person name="Beletsky A.V."/>
            <person name="Kulichevskaya I.S."/>
            <person name="Mardanov A.V."/>
            <person name="Dedysh S.N."/>
        </authorList>
    </citation>
    <scope>NUCLEOTIDE SEQUENCE [LARGE SCALE GENOMIC DNA]</scope>
    <source>
        <strain evidence="4">SP5</strain>
    </source>
</reference>
<dbReference type="InterPro" id="IPR036457">
    <property type="entry name" value="PPM-type-like_dom_sf"/>
</dbReference>
<organism evidence="3 4">
    <name type="scientific">Fimbriiglobus ruber</name>
    <dbReference type="NCBI Taxonomy" id="1908690"/>
    <lineage>
        <taxon>Bacteria</taxon>
        <taxon>Pseudomonadati</taxon>
        <taxon>Planctomycetota</taxon>
        <taxon>Planctomycetia</taxon>
        <taxon>Gemmatales</taxon>
        <taxon>Gemmataceae</taxon>
        <taxon>Fimbriiglobus</taxon>
    </lineage>
</organism>
<feature type="transmembrane region" description="Helical" evidence="1">
    <location>
        <begin position="305"/>
        <end position="325"/>
    </location>
</feature>
<evidence type="ECO:0000313" key="3">
    <source>
        <dbReference type="EMBL" id="OWK34869.1"/>
    </source>
</evidence>
<keyword evidence="1" id="KW-1133">Transmembrane helix</keyword>
<sequence>MNIRYASLTDVGVRRSHNQDACATQPASDASVFRTQGHVFIVADGMGGHAVGEKASAKAVRDIPLTYLKHVVHEGPAAAIRRAFREANEAIYGIGQNNPEFKGLGTTGTALFLRSEGAWLGHVGDSRAYRIRGNRIQQLTFDHSWVWEVARRQGIDPDELGDFKKNVIIRSLGPDAEVEADLEGPHPLEPGDRFLLCSDGLSNVVPADELAAVASTFPPDEACRYLVALANLRGGPDNITCLIVQAPGGPGDGSESTRRRGVFGLIRRAAVGWNRFVPWAFTTLGAGVLAAGVSVWLRAEGIPGAVGAFGAAAILILTGLVGLYLHLRLRAEQTSDDPGYVPQELRLYRDYAFEIGKPLVDRFVDMDSSLIEVLKDQDIGEVRETHVKYSAEAAEATGRGDWAAAFRAQFQALQVLAAVYHQHRHKDEVFQPNWVTKTRAAQ</sequence>
<dbReference type="Pfam" id="PF13672">
    <property type="entry name" value="PP2C_2"/>
    <property type="match status" value="1"/>
</dbReference>
<protein>
    <submittedName>
        <fullName evidence="3">Protein serine/threonine phosphatase PrpC, regulation of stationary phase</fullName>
    </submittedName>
</protein>
<dbReference type="GO" id="GO:0004722">
    <property type="term" value="F:protein serine/threonine phosphatase activity"/>
    <property type="evidence" value="ECO:0007669"/>
    <property type="project" value="InterPro"/>
</dbReference>
<dbReference type="CDD" id="cd00143">
    <property type="entry name" value="PP2Cc"/>
    <property type="match status" value="1"/>
</dbReference>
<keyword evidence="4" id="KW-1185">Reference proteome</keyword>
<accession>A0A225DCL4</accession>
<evidence type="ECO:0000313" key="4">
    <source>
        <dbReference type="Proteomes" id="UP000214646"/>
    </source>
</evidence>
<dbReference type="Gene3D" id="3.60.40.10">
    <property type="entry name" value="PPM-type phosphatase domain"/>
    <property type="match status" value="1"/>
</dbReference>
<dbReference type="EMBL" id="NIDE01000019">
    <property type="protein sequence ID" value="OWK34869.1"/>
    <property type="molecule type" value="Genomic_DNA"/>
</dbReference>